<dbReference type="EMBL" id="JAAGAX010000009">
    <property type="protein sequence ID" value="KAF2304824.1"/>
    <property type="molecule type" value="Genomic_DNA"/>
</dbReference>
<reference evidence="2 3" key="1">
    <citation type="journal article" date="2020" name="Mol. Plant">
        <title>The Chromosome-Based Rubber Tree Genome Provides New Insights into Spurge Genome Evolution and Rubber Biosynthesis.</title>
        <authorList>
            <person name="Liu J."/>
            <person name="Shi C."/>
            <person name="Shi C.C."/>
            <person name="Li W."/>
            <person name="Zhang Q.J."/>
            <person name="Zhang Y."/>
            <person name="Li K."/>
            <person name="Lu H.F."/>
            <person name="Shi C."/>
            <person name="Zhu S.T."/>
            <person name="Xiao Z.Y."/>
            <person name="Nan H."/>
            <person name="Yue Y."/>
            <person name="Zhu X.G."/>
            <person name="Wu Y."/>
            <person name="Hong X.N."/>
            <person name="Fan G.Y."/>
            <person name="Tong Y."/>
            <person name="Zhang D."/>
            <person name="Mao C.L."/>
            <person name="Liu Y.L."/>
            <person name="Hao S.J."/>
            <person name="Liu W.Q."/>
            <person name="Lv M.Q."/>
            <person name="Zhang H.B."/>
            <person name="Liu Y."/>
            <person name="Hu-Tang G.R."/>
            <person name="Wang J.P."/>
            <person name="Wang J.H."/>
            <person name="Sun Y.H."/>
            <person name="Ni S.B."/>
            <person name="Chen W.B."/>
            <person name="Zhang X.C."/>
            <person name="Jiao Y.N."/>
            <person name="Eichler E.E."/>
            <person name="Li G.H."/>
            <person name="Liu X."/>
            <person name="Gao L.Z."/>
        </authorList>
    </citation>
    <scope>NUCLEOTIDE SEQUENCE [LARGE SCALE GENOMIC DNA]</scope>
    <source>
        <strain evidence="3">cv. GT1</strain>
        <tissue evidence="2">Leaf</tissue>
    </source>
</reference>
<comment type="caution">
    <text evidence="2">The sequence shown here is derived from an EMBL/GenBank/DDBJ whole genome shotgun (WGS) entry which is preliminary data.</text>
</comment>
<evidence type="ECO:0000313" key="2">
    <source>
        <dbReference type="EMBL" id="KAF2304824.1"/>
    </source>
</evidence>
<evidence type="ECO:0000313" key="3">
    <source>
        <dbReference type="Proteomes" id="UP000467840"/>
    </source>
</evidence>
<gene>
    <name evidence="2" type="ORF">GH714_038085</name>
</gene>
<feature type="compositionally biased region" description="Basic and acidic residues" evidence="1">
    <location>
        <begin position="82"/>
        <end position="91"/>
    </location>
</feature>
<protein>
    <submittedName>
        <fullName evidence="2">Uncharacterized protein</fullName>
    </submittedName>
</protein>
<accession>A0A6A6LV14</accession>
<feature type="compositionally biased region" description="Basic and acidic residues" evidence="1">
    <location>
        <begin position="41"/>
        <end position="53"/>
    </location>
</feature>
<sequence>MPPPAETEKASSLSDKMGNFQGFSPQSKGQCIEQKNTNQEGDSHQSPRKDSHRLSQTNRVDLQGILAVQQCQKMRIKKEILDDTVEHKDSPPCKPSPLTGSKVEDCFSGSSSEDGDSKGFEEVGNY</sequence>
<keyword evidence="3" id="KW-1185">Reference proteome</keyword>
<feature type="region of interest" description="Disordered" evidence="1">
    <location>
        <begin position="82"/>
        <end position="126"/>
    </location>
</feature>
<dbReference type="Proteomes" id="UP000467840">
    <property type="component" value="Chromosome 16"/>
</dbReference>
<evidence type="ECO:0000256" key="1">
    <source>
        <dbReference type="SAM" id="MobiDB-lite"/>
    </source>
</evidence>
<proteinExistence type="predicted"/>
<feature type="compositionally biased region" description="Basic and acidic residues" evidence="1">
    <location>
        <begin position="115"/>
        <end position="126"/>
    </location>
</feature>
<organism evidence="2 3">
    <name type="scientific">Hevea brasiliensis</name>
    <name type="common">Para rubber tree</name>
    <name type="synonym">Siphonia brasiliensis</name>
    <dbReference type="NCBI Taxonomy" id="3981"/>
    <lineage>
        <taxon>Eukaryota</taxon>
        <taxon>Viridiplantae</taxon>
        <taxon>Streptophyta</taxon>
        <taxon>Embryophyta</taxon>
        <taxon>Tracheophyta</taxon>
        <taxon>Spermatophyta</taxon>
        <taxon>Magnoliopsida</taxon>
        <taxon>eudicotyledons</taxon>
        <taxon>Gunneridae</taxon>
        <taxon>Pentapetalae</taxon>
        <taxon>rosids</taxon>
        <taxon>fabids</taxon>
        <taxon>Malpighiales</taxon>
        <taxon>Euphorbiaceae</taxon>
        <taxon>Crotonoideae</taxon>
        <taxon>Micrandreae</taxon>
        <taxon>Hevea</taxon>
    </lineage>
</organism>
<feature type="region of interest" description="Disordered" evidence="1">
    <location>
        <begin position="1"/>
        <end position="59"/>
    </location>
</feature>
<name>A0A6A6LV14_HEVBR</name>
<dbReference type="AlphaFoldDB" id="A0A6A6LV14"/>
<feature type="compositionally biased region" description="Polar residues" evidence="1">
    <location>
        <begin position="21"/>
        <end position="40"/>
    </location>
</feature>